<dbReference type="PANTHER" id="PTHR43289:SF34">
    <property type="entry name" value="SERINE_THREONINE-PROTEIN KINASE YBDM-RELATED"/>
    <property type="match status" value="1"/>
</dbReference>
<keyword evidence="1 7" id="KW-0808">Transferase</keyword>
<dbReference type="CDD" id="cd14014">
    <property type="entry name" value="STKc_PknB_like"/>
    <property type="match status" value="1"/>
</dbReference>
<keyword evidence="2 5" id="KW-0547">Nucleotide-binding</keyword>
<evidence type="ECO:0000256" key="4">
    <source>
        <dbReference type="ARBA" id="ARBA00022840"/>
    </source>
</evidence>
<dbReference type="InterPro" id="IPR000719">
    <property type="entry name" value="Prot_kinase_dom"/>
</dbReference>
<feature type="domain" description="Protein kinase" evidence="6">
    <location>
        <begin position="18"/>
        <end position="281"/>
    </location>
</feature>
<dbReference type="InterPro" id="IPR008271">
    <property type="entry name" value="Ser/Thr_kinase_AS"/>
</dbReference>
<dbReference type="Gene3D" id="3.30.200.20">
    <property type="entry name" value="Phosphorylase Kinase, domain 1"/>
    <property type="match status" value="1"/>
</dbReference>
<dbReference type="EMBL" id="JBBPCC010000027">
    <property type="protein sequence ID" value="MEK8132227.1"/>
    <property type="molecule type" value="Genomic_DNA"/>
</dbReference>
<organism evidence="7 8">
    <name type="scientific">Paenibacillus filicis</name>
    <dbReference type="NCBI Taxonomy" id="669464"/>
    <lineage>
        <taxon>Bacteria</taxon>
        <taxon>Bacillati</taxon>
        <taxon>Bacillota</taxon>
        <taxon>Bacilli</taxon>
        <taxon>Bacillales</taxon>
        <taxon>Paenibacillaceae</taxon>
        <taxon>Paenibacillus</taxon>
    </lineage>
</organism>
<dbReference type="PROSITE" id="PS00107">
    <property type="entry name" value="PROTEIN_KINASE_ATP"/>
    <property type="match status" value="1"/>
</dbReference>
<dbReference type="RefSeq" id="WP_341419352.1">
    <property type="nucleotide sequence ID" value="NZ_JBBPCC010000027.1"/>
</dbReference>
<dbReference type="InterPro" id="IPR027417">
    <property type="entry name" value="P-loop_NTPase"/>
</dbReference>
<dbReference type="SUPFAM" id="SSF56112">
    <property type="entry name" value="Protein kinase-like (PK-like)"/>
    <property type="match status" value="1"/>
</dbReference>
<evidence type="ECO:0000313" key="8">
    <source>
        <dbReference type="Proteomes" id="UP001469365"/>
    </source>
</evidence>
<dbReference type="GO" id="GO:0004674">
    <property type="term" value="F:protein serine/threonine kinase activity"/>
    <property type="evidence" value="ECO:0007669"/>
    <property type="project" value="UniProtKB-EC"/>
</dbReference>
<gene>
    <name evidence="7" type="ORF">WMW72_30445</name>
</gene>
<sequence length="590" mass="63998">MRNSPRGIRIGERLAGRYRIVSALGSGGTSRVLLAEDEKLPGKRWAVKELFAGVPAGREPTAVNGQEELAVRQAMLEEADTMSRLAHPSLPDIVDMVPLNDDGFLYLIMDFIEGETLQERFVRLGGRLAAEPVVELALQLCGLLDYLHTSGPQPVIHRDLKPSNLMIDANGRVRLIDFGTARRFKPGSGGDTVNLGTVGFAAPEQYDGRQSDARTDLYGLGALMYYLLSGGAHYDPLMSGAGHQRTLPPDLEPIVLKLLRASPAERYASAKDVAAILGEWLAGRRGGAVSAAGNAGAAASSTWTPPLIIAVGSLYAGAGATFVALALAQALHESGVPHALIEPPTAQPELAALLFAAKNEPVGYRYYNEAAQEGAAYAGEVRWERGCTLWLPASDQGPRHLAKPGVGAQSFGEAGAWLKLIHTLRRPVTIVDIGDRWEEPEVEALLETATDIVYVVDPLIHKLQLAASERRLRMLLDGKRSSRRHAVANKSVGSAERASWLRLLPEPPACVLPALEHKLLAEAAWNGRLPTEHPLVWPVVRYPVQQWISRRLPVEAGKNGGAFAAGNALFRRFREWLRPSHGTERREEST</sequence>
<dbReference type="SMART" id="SM00220">
    <property type="entry name" value="S_TKc"/>
    <property type="match status" value="1"/>
</dbReference>
<evidence type="ECO:0000259" key="6">
    <source>
        <dbReference type="PROSITE" id="PS50011"/>
    </source>
</evidence>
<dbReference type="SUPFAM" id="SSF52540">
    <property type="entry name" value="P-loop containing nucleoside triphosphate hydrolases"/>
    <property type="match status" value="1"/>
</dbReference>
<reference evidence="7 8" key="1">
    <citation type="submission" date="2024-04" db="EMBL/GenBank/DDBJ databases">
        <title>draft genome sequnece of Paenibacillus filicis.</title>
        <authorList>
            <person name="Kim D.-U."/>
        </authorList>
    </citation>
    <scope>NUCLEOTIDE SEQUENCE [LARGE SCALE GENOMIC DNA]</scope>
    <source>
        <strain evidence="7 8">KACC14197</strain>
    </source>
</reference>
<protein>
    <submittedName>
        <fullName evidence="7">Serine/threonine-protein kinase</fullName>
        <ecNumber evidence="7">2.7.11.1</ecNumber>
    </submittedName>
</protein>
<dbReference type="PROSITE" id="PS50011">
    <property type="entry name" value="PROTEIN_KINASE_DOM"/>
    <property type="match status" value="1"/>
</dbReference>
<keyword evidence="4 5" id="KW-0067">ATP-binding</keyword>
<comment type="caution">
    <text evidence="7">The sequence shown here is derived from an EMBL/GenBank/DDBJ whole genome shotgun (WGS) entry which is preliminary data.</text>
</comment>
<evidence type="ECO:0000256" key="3">
    <source>
        <dbReference type="ARBA" id="ARBA00022777"/>
    </source>
</evidence>
<evidence type="ECO:0000256" key="2">
    <source>
        <dbReference type="ARBA" id="ARBA00022741"/>
    </source>
</evidence>
<dbReference type="PROSITE" id="PS00108">
    <property type="entry name" value="PROTEIN_KINASE_ST"/>
    <property type="match status" value="1"/>
</dbReference>
<dbReference type="Gene3D" id="1.10.510.10">
    <property type="entry name" value="Transferase(Phosphotransferase) domain 1"/>
    <property type="match status" value="1"/>
</dbReference>
<feature type="binding site" evidence="5">
    <location>
        <position position="48"/>
    </location>
    <ligand>
        <name>ATP</name>
        <dbReference type="ChEBI" id="CHEBI:30616"/>
    </ligand>
</feature>
<dbReference type="InterPro" id="IPR011009">
    <property type="entry name" value="Kinase-like_dom_sf"/>
</dbReference>
<accession>A0ABU9DTT6</accession>
<keyword evidence="8" id="KW-1185">Reference proteome</keyword>
<evidence type="ECO:0000313" key="7">
    <source>
        <dbReference type="EMBL" id="MEK8132227.1"/>
    </source>
</evidence>
<keyword evidence="3 7" id="KW-0418">Kinase</keyword>
<dbReference type="EC" id="2.7.11.1" evidence="7"/>
<dbReference type="Pfam" id="PF00069">
    <property type="entry name" value="Pkinase"/>
    <property type="match status" value="1"/>
</dbReference>
<dbReference type="PANTHER" id="PTHR43289">
    <property type="entry name" value="MITOGEN-ACTIVATED PROTEIN KINASE KINASE KINASE 20-RELATED"/>
    <property type="match status" value="1"/>
</dbReference>
<proteinExistence type="predicted"/>
<dbReference type="Proteomes" id="UP001469365">
    <property type="component" value="Unassembled WGS sequence"/>
</dbReference>
<evidence type="ECO:0000256" key="5">
    <source>
        <dbReference type="PROSITE-ProRule" id="PRU10141"/>
    </source>
</evidence>
<dbReference type="Gene3D" id="3.40.50.300">
    <property type="entry name" value="P-loop containing nucleotide triphosphate hydrolases"/>
    <property type="match status" value="1"/>
</dbReference>
<evidence type="ECO:0000256" key="1">
    <source>
        <dbReference type="ARBA" id="ARBA00022679"/>
    </source>
</evidence>
<name>A0ABU9DTT6_9BACL</name>
<dbReference type="InterPro" id="IPR017441">
    <property type="entry name" value="Protein_kinase_ATP_BS"/>
</dbReference>